<organism evidence="3 4">
    <name type="scientific">Ophiobolus disseminans</name>
    <dbReference type="NCBI Taxonomy" id="1469910"/>
    <lineage>
        <taxon>Eukaryota</taxon>
        <taxon>Fungi</taxon>
        <taxon>Dikarya</taxon>
        <taxon>Ascomycota</taxon>
        <taxon>Pezizomycotina</taxon>
        <taxon>Dothideomycetes</taxon>
        <taxon>Pleosporomycetidae</taxon>
        <taxon>Pleosporales</taxon>
        <taxon>Pleosporineae</taxon>
        <taxon>Phaeosphaeriaceae</taxon>
        <taxon>Ophiobolus</taxon>
    </lineage>
</organism>
<dbReference type="OrthoDB" id="194358at2759"/>
<evidence type="ECO:0000256" key="1">
    <source>
        <dbReference type="SAM" id="MobiDB-lite"/>
    </source>
</evidence>
<evidence type="ECO:0000313" key="4">
    <source>
        <dbReference type="Proteomes" id="UP000799424"/>
    </source>
</evidence>
<dbReference type="AlphaFoldDB" id="A0A6A6ZIK6"/>
<dbReference type="PROSITE" id="PS00036">
    <property type="entry name" value="BZIP_BASIC"/>
    <property type="match status" value="1"/>
</dbReference>
<feature type="compositionally biased region" description="Polar residues" evidence="1">
    <location>
        <begin position="99"/>
        <end position="115"/>
    </location>
</feature>
<proteinExistence type="predicted"/>
<feature type="domain" description="BZIP" evidence="2">
    <location>
        <begin position="80"/>
        <end position="95"/>
    </location>
</feature>
<keyword evidence="4" id="KW-1185">Reference proteome</keyword>
<reference evidence="3" key="1">
    <citation type="journal article" date="2020" name="Stud. Mycol.">
        <title>101 Dothideomycetes genomes: a test case for predicting lifestyles and emergence of pathogens.</title>
        <authorList>
            <person name="Haridas S."/>
            <person name="Albert R."/>
            <person name="Binder M."/>
            <person name="Bloem J."/>
            <person name="Labutti K."/>
            <person name="Salamov A."/>
            <person name="Andreopoulos B."/>
            <person name="Baker S."/>
            <person name="Barry K."/>
            <person name="Bills G."/>
            <person name="Bluhm B."/>
            <person name="Cannon C."/>
            <person name="Castanera R."/>
            <person name="Culley D."/>
            <person name="Daum C."/>
            <person name="Ezra D."/>
            <person name="Gonzalez J."/>
            <person name="Henrissat B."/>
            <person name="Kuo A."/>
            <person name="Liang C."/>
            <person name="Lipzen A."/>
            <person name="Lutzoni F."/>
            <person name="Magnuson J."/>
            <person name="Mondo S."/>
            <person name="Nolan M."/>
            <person name="Ohm R."/>
            <person name="Pangilinan J."/>
            <person name="Park H.-J."/>
            <person name="Ramirez L."/>
            <person name="Alfaro M."/>
            <person name="Sun H."/>
            <person name="Tritt A."/>
            <person name="Yoshinaga Y."/>
            <person name="Zwiers L.-H."/>
            <person name="Turgeon B."/>
            <person name="Goodwin S."/>
            <person name="Spatafora J."/>
            <person name="Crous P."/>
            <person name="Grigoriev I."/>
        </authorList>
    </citation>
    <scope>NUCLEOTIDE SEQUENCE</scope>
    <source>
        <strain evidence="3">CBS 113818</strain>
    </source>
</reference>
<name>A0A6A6ZIK6_9PLEO</name>
<feature type="compositionally biased region" description="Low complexity" evidence="1">
    <location>
        <begin position="276"/>
        <end position="314"/>
    </location>
</feature>
<feature type="region of interest" description="Disordered" evidence="1">
    <location>
        <begin position="235"/>
        <end position="327"/>
    </location>
</feature>
<dbReference type="InterPro" id="IPR004827">
    <property type="entry name" value="bZIP"/>
</dbReference>
<sequence length="505" mass="56186">MVSSRAADGTVRRYSSTLVYSEHDRLDAYVKIRSTQQQIAEELVHVSVIASPMPRDNQKTQHTRPKKKYQRSQSPAAKAKRKIQNRIAQQNHRRRMKEQSNSSPREQTNDQGSVSDLSIASTAAMDGMSDSMDVSLSNAPSNPFPLTTLDPLLENLSASISFQPDPNAFMFRFPESCTCNPMTGPCPYHLDEIKFKMSIDAVSNPSPGMFSMSAPPLVDPALTAVTMDRNGTSAFMLDPASLPQPTPLQQKRAESSSVTSMPSPHNYRVEKRASNRSRSSTSSSKTSNRPSLSSSIDRPNSSSPAHSLSSTRSSPLIPEETPDDAVSHNTARFTKVLGACREAEFPDFDTMASTYYTCTLEKSSVPEMAQRASRSRRLPRVMKSLHASSKTWPRYESRGVHEAATEHAKSVYDEELQEVTRHLDQRMQEDNLSALHELRRNPDKDRAMAQLTSLPEEVEIVVQDKAPMLWSLLTELAGPESLYCDKVSHAVVALLINGRRSQWSN</sequence>
<protein>
    <recommendedName>
        <fullName evidence="2">BZIP domain-containing protein</fullName>
    </recommendedName>
</protein>
<gene>
    <name evidence="3" type="ORF">CC86DRAFT_459454</name>
</gene>
<dbReference type="EMBL" id="MU006239">
    <property type="protein sequence ID" value="KAF2820860.1"/>
    <property type="molecule type" value="Genomic_DNA"/>
</dbReference>
<accession>A0A6A6ZIK6</accession>
<feature type="compositionally biased region" description="Basic residues" evidence="1">
    <location>
        <begin position="61"/>
        <end position="70"/>
    </location>
</feature>
<evidence type="ECO:0000259" key="2">
    <source>
        <dbReference type="PROSITE" id="PS00036"/>
    </source>
</evidence>
<dbReference type="CDD" id="cd14688">
    <property type="entry name" value="bZIP_YAP"/>
    <property type="match status" value="1"/>
</dbReference>
<evidence type="ECO:0000313" key="3">
    <source>
        <dbReference type="EMBL" id="KAF2820860.1"/>
    </source>
</evidence>
<dbReference type="Proteomes" id="UP000799424">
    <property type="component" value="Unassembled WGS sequence"/>
</dbReference>
<feature type="region of interest" description="Disordered" evidence="1">
    <location>
        <begin position="50"/>
        <end position="115"/>
    </location>
</feature>
<dbReference type="GO" id="GO:0003700">
    <property type="term" value="F:DNA-binding transcription factor activity"/>
    <property type="evidence" value="ECO:0007669"/>
    <property type="project" value="InterPro"/>
</dbReference>